<feature type="region of interest" description="Disordered" evidence="3">
    <location>
        <begin position="625"/>
        <end position="644"/>
    </location>
</feature>
<evidence type="ECO:0000256" key="1">
    <source>
        <dbReference type="ARBA" id="ARBA00022723"/>
    </source>
</evidence>
<reference evidence="5 6" key="1">
    <citation type="journal article" date="2013" name="Fungal Biol.">
        <title>Analysis of microsatellite markers in the genome of the plant pathogen Ceratocystis fimbriata.</title>
        <authorList>
            <person name="Simpson M.C."/>
            <person name="Wilken P.M."/>
            <person name="Coetzee M.P."/>
            <person name="Wingfield M.J."/>
            <person name="Wingfield B.D."/>
        </authorList>
    </citation>
    <scope>NUCLEOTIDE SEQUENCE [LARGE SCALE GENOMIC DNA]</scope>
    <source>
        <strain evidence="5 6">CBS 114723</strain>
    </source>
</reference>
<sequence length="918" mass="99185">MDASQQSAASASGQPVITAAAAVPSGTPSTGPGVPGGPELGPGTAAASGTSADHMRRTAGGNASGSGIGNTANGGPVPASTGYQRGGASVNGGVPKRRPRRVDERDRKRAVRACDECRRQKEKCEGGIPCQRCARLNRSCGFTGQPSRDVDYTASRNVSREPTEMTQRLRYMEKLLTHFTGRSNLDTTTLKNLADAVDRQRGEAILGPDAGEAVDDGSQSSEHLGVDAENFTVQPLESNIAHYSGEFSHWNFSMRIKQWIENCNKESRGGEQPADPLTFKEYYRAEELQSPSNTVMSLSSLPPPYITGYLVDAFFKHAESNYFFVERSWLMEKINLAYENPGVFTHRDVGTVGMILIILAIGTQYAYLDNEGERPTRLGQGMHPSEGSPYEEDAVGVMFYQRACMLVPDIITIASLESVQACLLIGLYTLPLDASGLSYIYLNLALKLAIQNGMHRNYSTNAWPAVIRETRNRVFWTAHAIERRVGIFHGRPLSIAPSEVDAALPSLDPSVWPVDLPANTAHMLATLQLNKTLTKVCREIQLLKTGTRQEAAEVFNRLIETKNDLHKWWDILPTNKFNKDFSGAILFTRSDAHLRLEYCLLRMYAGRPFVFPRGLGRYNNVAATEASPSTSGATPTSSTSTSKTHPRALLVTDCIEAALGIIETCKALNKTIGLARASYTEFSACRAALLVIVTQCLQKRTDRLRDALREGMVMIKSMAAWGESARSEVSLLEVFECAVDKLDAAASGNGNGAASNGAMTDEESGYERFKKWQMLWKQPSSDAPTTAASVMGGGGPESTRMEDDDGDSIVLSTATGAAHPEPNGPPHGMPAGVGGGGIGGPIPPHPLEFWRGALTRQEPASTAMQMPSTFFGTDETFASFQQTLDEYSMSMQAGFSPLMDGAGQTPGSGLGGNVWMNM</sequence>
<gene>
    <name evidence="5" type="ORF">CFIMG_002665RA</name>
</gene>
<feature type="domain" description="Zn(2)-C6 fungal-type" evidence="4">
    <location>
        <begin position="113"/>
        <end position="142"/>
    </location>
</feature>
<dbReference type="SMART" id="SM00906">
    <property type="entry name" value="Fungal_trans"/>
    <property type="match status" value="1"/>
</dbReference>
<dbReference type="GO" id="GO:0000981">
    <property type="term" value="F:DNA-binding transcription factor activity, RNA polymerase II-specific"/>
    <property type="evidence" value="ECO:0007669"/>
    <property type="project" value="InterPro"/>
</dbReference>
<feature type="compositionally biased region" description="Low complexity" evidence="3">
    <location>
        <begin position="625"/>
        <end position="643"/>
    </location>
</feature>
<proteinExistence type="predicted"/>
<dbReference type="InterPro" id="IPR001138">
    <property type="entry name" value="Zn2Cys6_DnaBD"/>
</dbReference>
<evidence type="ECO:0000313" key="5">
    <source>
        <dbReference type="EMBL" id="PHH56178.1"/>
    </source>
</evidence>
<keyword evidence="6" id="KW-1185">Reference proteome</keyword>
<keyword evidence="1" id="KW-0479">Metal-binding</keyword>
<feature type="compositionally biased region" description="Low complexity" evidence="3">
    <location>
        <begin position="23"/>
        <end position="32"/>
    </location>
</feature>
<dbReference type="Proteomes" id="UP000222788">
    <property type="component" value="Unassembled WGS sequence"/>
</dbReference>
<evidence type="ECO:0000313" key="6">
    <source>
        <dbReference type="Proteomes" id="UP000222788"/>
    </source>
</evidence>
<comment type="caution">
    <text evidence="5">The sequence shown here is derived from an EMBL/GenBank/DDBJ whole genome shotgun (WGS) entry which is preliminary data.</text>
</comment>
<accession>A0A2C5XAW8</accession>
<dbReference type="AlphaFoldDB" id="A0A2C5XAW8"/>
<evidence type="ECO:0000256" key="2">
    <source>
        <dbReference type="ARBA" id="ARBA00023242"/>
    </source>
</evidence>
<feature type="region of interest" description="Disordered" evidence="3">
    <location>
        <begin position="899"/>
        <end position="918"/>
    </location>
</feature>
<organism evidence="5 6">
    <name type="scientific">Ceratocystis fimbriata CBS 114723</name>
    <dbReference type="NCBI Taxonomy" id="1035309"/>
    <lineage>
        <taxon>Eukaryota</taxon>
        <taxon>Fungi</taxon>
        <taxon>Dikarya</taxon>
        <taxon>Ascomycota</taxon>
        <taxon>Pezizomycotina</taxon>
        <taxon>Sordariomycetes</taxon>
        <taxon>Hypocreomycetidae</taxon>
        <taxon>Microascales</taxon>
        <taxon>Ceratocystidaceae</taxon>
        <taxon>Ceratocystis</taxon>
    </lineage>
</organism>
<dbReference type="PANTHER" id="PTHR46910">
    <property type="entry name" value="TRANSCRIPTION FACTOR PDR1"/>
    <property type="match status" value="1"/>
</dbReference>
<keyword evidence="2" id="KW-0539">Nucleus</keyword>
<dbReference type="Pfam" id="PF04082">
    <property type="entry name" value="Fungal_trans"/>
    <property type="match status" value="1"/>
</dbReference>
<dbReference type="EMBL" id="APWK03000002">
    <property type="protein sequence ID" value="PHH56178.1"/>
    <property type="molecule type" value="Genomic_DNA"/>
</dbReference>
<reference evidence="5 6" key="2">
    <citation type="journal article" date="2013" name="IMA Fungus">
        <title>IMA Genome-F 1: Ceratocystis fimbriata: Draft nuclear genome sequence for the plant pathogen, Ceratocystis fimbriata.</title>
        <authorList>
            <person name="Wilken P.M."/>
            <person name="Steenkamp E.T."/>
            <person name="Wingfield M.J."/>
            <person name="de Beer Z.W."/>
            <person name="Wingfield B.D."/>
        </authorList>
    </citation>
    <scope>NUCLEOTIDE SEQUENCE [LARGE SCALE GENOMIC DNA]</scope>
    <source>
        <strain evidence="5 6">CBS 114723</strain>
    </source>
</reference>
<dbReference type="PROSITE" id="PS00463">
    <property type="entry name" value="ZN2_CY6_FUNGAL_1"/>
    <property type="match status" value="1"/>
</dbReference>
<name>A0A2C5XAW8_9PEZI</name>
<protein>
    <submittedName>
        <fullName evidence="5">Putative transcriptional regulatory protein</fullName>
    </submittedName>
</protein>
<feature type="compositionally biased region" description="Low complexity" evidence="3">
    <location>
        <begin position="41"/>
        <end position="52"/>
    </location>
</feature>
<dbReference type="InterPro" id="IPR050987">
    <property type="entry name" value="AtrR-like"/>
</dbReference>
<dbReference type="InterPro" id="IPR036864">
    <property type="entry name" value="Zn2-C6_fun-type_DNA-bd_sf"/>
</dbReference>
<dbReference type="OrthoDB" id="3921198at2759"/>
<evidence type="ECO:0000256" key="3">
    <source>
        <dbReference type="SAM" id="MobiDB-lite"/>
    </source>
</evidence>
<feature type="region of interest" description="Disordered" evidence="3">
    <location>
        <begin position="780"/>
        <end position="804"/>
    </location>
</feature>
<dbReference type="SMART" id="SM00066">
    <property type="entry name" value="GAL4"/>
    <property type="match status" value="1"/>
</dbReference>
<dbReference type="InterPro" id="IPR007219">
    <property type="entry name" value="XnlR_reg_dom"/>
</dbReference>
<dbReference type="CDD" id="cd12148">
    <property type="entry name" value="fungal_TF_MHR"/>
    <property type="match status" value="1"/>
</dbReference>
<feature type="region of interest" description="Disordered" evidence="3">
    <location>
        <begin position="1"/>
        <end position="105"/>
    </location>
</feature>
<dbReference type="GO" id="GO:0003677">
    <property type="term" value="F:DNA binding"/>
    <property type="evidence" value="ECO:0007669"/>
    <property type="project" value="InterPro"/>
</dbReference>
<dbReference type="Gene3D" id="4.10.240.10">
    <property type="entry name" value="Zn(2)-C6 fungal-type DNA-binding domain"/>
    <property type="match status" value="1"/>
</dbReference>
<dbReference type="GO" id="GO:0006351">
    <property type="term" value="P:DNA-templated transcription"/>
    <property type="evidence" value="ECO:0007669"/>
    <property type="project" value="InterPro"/>
</dbReference>
<dbReference type="GO" id="GO:0008270">
    <property type="term" value="F:zinc ion binding"/>
    <property type="evidence" value="ECO:0007669"/>
    <property type="project" value="InterPro"/>
</dbReference>
<dbReference type="PROSITE" id="PS50048">
    <property type="entry name" value="ZN2_CY6_FUNGAL_2"/>
    <property type="match status" value="1"/>
</dbReference>
<dbReference type="SUPFAM" id="SSF57701">
    <property type="entry name" value="Zn2/Cys6 DNA-binding domain"/>
    <property type="match status" value="1"/>
</dbReference>
<dbReference type="Pfam" id="PF00172">
    <property type="entry name" value="Zn_clus"/>
    <property type="match status" value="1"/>
</dbReference>
<evidence type="ECO:0000259" key="4">
    <source>
        <dbReference type="PROSITE" id="PS50048"/>
    </source>
</evidence>
<dbReference type="CDD" id="cd00067">
    <property type="entry name" value="GAL4"/>
    <property type="match status" value="1"/>
</dbReference>
<dbReference type="PANTHER" id="PTHR46910:SF15">
    <property type="entry name" value="PRNA PROTEIN"/>
    <property type="match status" value="1"/>
</dbReference>
<feature type="compositionally biased region" description="Low complexity" evidence="3">
    <location>
        <begin position="1"/>
        <end position="12"/>
    </location>
</feature>
<dbReference type="STRING" id="1035309.A0A2C5XAW8"/>